<dbReference type="CDD" id="cd08544">
    <property type="entry name" value="Reeler"/>
    <property type="match status" value="1"/>
</dbReference>
<comment type="similarity">
    <text evidence="2">Belongs to the insect defense protein family.</text>
</comment>
<dbReference type="Pfam" id="PF02014">
    <property type="entry name" value="Reeler"/>
    <property type="match status" value="1"/>
</dbReference>
<dbReference type="InterPro" id="IPR002861">
    <property type="entry name" value="Reeler_dom"/>
</dbReference>
<comment type="subcellular location">
    <subcellularLocation>
        <location evidence="1">Secreted</location>
    </subcellularLocation>
</comment>
<accession>A0AAN9TAV7</accession>
<evidence type="ECO:0000259" key="10">
    <source>
        <dbReference type="PROSITE" id="PS51019"/>
    </source>
</evidence>
<dbReference type="PANTHER" id="PTHR45828:SF9">
    <property type="entry name" value="CELL WALL INTEGRITY AND STRESS RESPONSE COMPONENT 4-LIKE-RELATED"/>
    <property type="match status" value="1"/>
</dbReference>
<evidence type="ECO:0000256" key="7">
    <source>
        <dbReference type="ARBA" id="ARBA00022859"/>
    </source>
</evidence>
<feature type="chain" id="PRO_5042981036" description="Reelin domain-containing protein" evidence="9">
    <location>
        <begin position="20"/>
        <end position="162"/>
    </location>
</feature>
<proteinExistence type="inferred from homology"/>
<evidence type="ECO:0000256" key="4">
    <source>
        <dbReference type="ARBA" id="ARBA00022529"/>
    </source>
</evidence>
<dbReference type="GO" id="GO:0042742">
    <property type="term" value="P:defense response to bacterium"/>
    <property type="evidence" value="ECO:0007669"/>
    <property type="project" value="UniProtKB-KW"/>
</dbReference>
<keyword evidence="7" id="KW-0391">Immunity</keyword>
<evidence type="ECO:0000256" key="6">
    <source>
        <dbReference type="ARBA" id="ARBA00022729"/>
    </source>
</evidence>
<dbReference type="InterPro" id="IPR051237">
    <property type="entry name" value="Ferric-chelate_Red/DefProt"/>
</dbReference>
<dbReference type="AlphaFoldDB" id="A0AAN9TAV7"/>
<dbReference type="GO" id="GO:0016020">
    <property type="term" value="C:membrane"/>
    <property type="evidence" value="ECO:0007669"/>
    <property type="project" value="TreeGrafter"/>
</dbReference>
<dbReference type="PANTHER" id="PTHR45828">
    <property type="entry name" value="CYTOCHROME B561/FERRIC REDUCTASE TRANSMEMBRANE"/>
    <property type="match status" value="1"/>
</dbReference>
<dbReference type="GO" id="GO:0005576">
    <property type="term" value="C:extracellular region"/>
    <property type="evidence" value="ECO:0007669"/>
    <property type="project" value="UniProtKB-SubCell"/>
</dbReference>
<sequence>MNALFSITSLLMVSGIALAYKSGAPVGVCDSMIPEHGVDPKDTPSPYTISVDKTNIKPGGSVTLKITGTKGHKFKGFFVQARNSTNHIVNGTFGKVAGAKVIDCPPGNKNAVTHINPDEKTTISLPWTAPQGYNGPFHFLTTVVKDGEVFWVHQKSPTVKVQ</sequence>
<comment type="caution">
    <text evidence="11">The sequence shown here is derived from an EMBL/GenBank/DDBJ whole genome shotgun (WGS) entry which is preliminary data.</text>
</comment>
<name>A0AAN9TAV7_9HEMI</name>
<reference evidence="11 12" key="1">
    <citation type="submission" date="2024-03" db="EMBL/GenBank/DDBJ databases">
        <title>Adaptation during the transition from Ophiocordyceps entomopathogen to insect associate is accompanied by gene loss and intensified selection.</title>
        <authorList>
            <person name="Ward C.M."/>
            <person name="Onetto C.A."/>
            <person name="Borneman A.R."/>
        </authorList>
    </citation>
    <scope>NUCLEOTIDE SEQUENCE [LARGE SCALE GENOMIC DNA]</scope>
    <source>
        <strain evidence="11">AWRI1</strain>
        <tissue evidence="11">Single Adult Female</tissue>
    </source>
</reference>
<dbReference type="GO" id="GO:0042832">
    <property type="term" value="P:defense response to protozoan"/>
    <property type="evidence" value="ECO:0007669"/>
    <property type="project" value="UniProtKB-ARBA"/>
</dbReference>
<dbReference type="Gene3D" id="2.60.40.4060">
    <property type="entry name" value="Reeler domain"/>
    <property type="match status" value="1"/>
</dbReference>
<protein>
    <recommendedName>
        <fullName evidence="10">Reelin domain-containing protein</fullName>
    </recommendedName>
</protein>
<keyword evidence="8" id="KW-0044">Antibiotic</keyword>
<feature type="domain" description="Reelin" evidence="10">
    <location>
        <begin position="6"/>
        <end position="162"/>
    </location>
</feature>
<keyword evidence="4" id="KW-0929">Antimicrobial</keyword>
<evidence type="ECO:0000313" key="11">
    <source>
        <dbReference type="EMBL" id="KAK7576038.1"/>
    </source>
</evidence>
<keyword evidence="3" id="KW-0964">Secreted</keyword>
<keyword evidence="6 9" id="KW-0732">Signal</keyword>
<keyword evidence="5" id="KW-0399">Innate immunity</keyword>
<dbReference type="PROSITE" id="PS51019">
    <property type="entry name" value="REELIN"/>
    <property type="match status" value="1"/>
</dbReference>
<gene>
    <name evidence="11" type="ORF">V9T40_012324</name>
</gene>
<evidence type="ECO:0000256" key="2">
    <source>
        <dbReference type="ARBA" id="ARBA00008501"/>
    </source>
</evidence>
<evidence type="ECO:0000256" key="1">
    <source>
        <dbReference type="ARBA" id="ARBA00004613"/>
    </source>
</evidence>
<dbReference type="FunFam" id="2.60.40.4060:FF:000003">
    <property type="entry name" value="Ferric chelate reductase 1"/>
    <property type="match status" value="1"/>
</dbReference>
<dbReference type="EMBL" id="JBBCAQ010000036">
    <property type="protein sequence ID" value="KAK7576038.1"/>
    <property type="molecule type" value="Genomic_DNA"/>
</dbReference>
<dbReference type="InterPro" id="IPR042307">
    <property type="entry name" value="Reeler_sf"/>
</dbReference>
<organism evidence="11 12">
    <name type="scientific">Parthenolecanium corni</name>
    <dbReference type="NCBI Taxonomy" id="536013"/>
    <lineage>
        <taxon>Eukaryota</taxon>
        <taxon>Metazoa</taxon>
        <taxon>Ecdysozoa</taxon>
        <taxon>Arthropoda</taxon>
        <taxon>Hexapoda</taxon>
        <taxon>Insecta</taxon>
        <taxon>Pterygota</taxon>
        <taxon>Neoptera</taxon>
        <taxon>Paraneoptera</taxon>
        <taxon>Hemiptera</taxon>
        <taxon>Sternorrhyncha</taxon>
        <taxon>Coccoidea</taxon>
        <taxon>Coccidae</taxon>
        <taxon>Parthenolecanium</taxon>
    </lineage>
</organism>
<evidence type="ECO:0000256" key="8">
    <source>
        <dbReference type="ARBA" id="ARBA00023022"/>
    </source>
</evidence>
<dbReference type="Proteomes" id="UP001367676">
    <property type="component" value="Unassembled WGS sequence"/>
</dbReference>
<feature type="signal peptide" evidence="9">
    <location>
        <begin position="1"/>
        <end position="19"/>
    </location>
</feature>
<evidence type="ECO:0000256" key="3">
    <source>
        <dbReference type="ARBA" id="ARBA00022525"/>
    </source>
</evidence>
<keyword evidence="12" id="KW-1185">Reference proteome</keyword>
<dbReference type="GO" id="GO:0045087">
    <property type="term" value="P:innate immune response"/>
    <property type="evidence" value="ECO:0007669"/>
    <property type="project" value="UniProtKB-KW"/>
</dbReference>
<evidence type="ECO:0000256" key="5">
    <source>
        <dbReference type="ARBA" id="ARBA00022588"/>
    </source>
</evidence>
<evidence type="ECO:0000256" key="9">
    <source>
        <dbReference type="SAM" id="SignalP"/>
    </source>
</evidence>
<evidence type="ECO:0000313" key="12">
    <source>
        <dbReference type="Proteomes" id="UP001367676"/>
    </source>
</evidence>